<feature type="region of interest" description="Disordered" evidence="3">
    <location>
        <begin position="1"/>
        <end position="62"/>
    </location>
</feature>
<keyword evidence="1" id="KW-0649">Protein kinase inhibitor</keyword>
<dbReference type="EMBL" id="JAJJMA010314034">
    <property type="protein sequence ID" value="MCL7049272.1"/>
    <property type="molecule type" value="Genomic_DNA"/>
</dbReference>
<dbReference type="PANTHER" id="PTHR33142">
    <property type="entry name" value="CYCLIN-DEPENDENT PROTEIN KINASE INHIBITOR SMR13"/>
    <property type="match status" value="1"/>
</dbReference>
<dbReference type="PANTHER" id="PTHR33142:SF15">
    <property type="entry name" value="CYCLIN-DEPENDENT PROTEIN KINASE INHIBITOR SMR4"/>
    <property type="match status" value="1"/>
</dbReference>
<reference evidence="4" key="1">
    <citation type="submission" date="2022-03" db="EMBL/GenBank/DDBJ databases">
        <title>A functionally conserved STORR gene fusion in Papaver species that diverged 16.8 million years ago.</title>
        <authorList>
            <person name="Catania T."/>
        </authorList>
    </citation>
    <scope>NUCLEOTIDE SEQUENCE</scope>
    <source>
        <strain evidence="4">S-191538</strain>
    </source>
</reference>
<proteinExistence type="predicted"/>
<protein>
    <submittedName>
        <fullName evidence="4">Uncharacterized protein</fullName>
    </submittedName>
</protein>
<evidence type="ECO:0000313" key="4">
    <source>
        <dbReference type="EMBL" id="MCL7049272.1"/>
    </source>
</evidence>
<comment type="caution">
    <text evidence="4">The sequence shown here is derived from an EMBL/GenBank/DDBJ whole genome shotgun (WGS) entry which is preliminary data.</text>
</comment>
<dbReference type="Proteomes" id="UP001177140">
    <property type="component" value="Unassembled WGS sequence"/>
</dbReference>
<evidence type="ECO:0000256" key="1">
    <source>
        <dbReference type="ARBA" id="ARBA00023013"/>
    </source>
</evidence>
<dbReference type="GO" id="GO:0004860">
    <property type="term" value="F:protein kinase inhibitor activity"/>
    <property type="evidence" value="ECO:0007669"/>
    <property type="project" value="UniProtKB-KW"/>
</dbReference>
<sequence>MADAYENEMMDGEGEEGWKTPIRDENQIRLNLKCPPPPPKKNKPINYGAKREPPKSGYYQPPDLELLFVTPPLSS</sequence>
<dbReference type="InterPro" id="IPR040389">
    <property type="entry name" value="SMR"/>
</dbReference>
<evidence type="ECO:0000313" key="5">
    <source>
        <dbReference type="Proteomes" id="UP001177140"/>
    </source>
</evidence>
<evidence type="ECO:0000256" key="3">
    <source>
        <dbReference type="SAM" id="MobiDB-lite"/>
    </source>
</evidence>
<dbReference type="GO" id="GO:0005634">
    <property type="term" value="C:nucleus"/>
    <property type="evidence" value="ECO:0007669"/>
    <property type="project" value="TreeGrafter"/>
</dbReference>
<name>A0AA42B2R8_PAPNU</name>
<dbReference type="AlphaFoldDB" id="A0AA42B2R8"/>
<feature type="compositionally biased region" description="Acidic residues" evidence="3">
    <location>
        <begin position="1"/>
        <end position="15"/>
    </location>
</feature>
<organism evidence="4 5">
    <name type="scientific">Papaver nudicaule</name>
    <name type="common">Iceland poppy</name>
    <dbReference type="NCBI Taxonomy" id="74823"/>
    <lineage>
        <taxon>Eukaryota</taxon>
        <taxon>Viridiplantae</taxon>
        <taxon>Streptophyta</taxon>
        <taxon>Embryophyta</taxon>
        <taxon>Tracheophyta</taxon>
        <taxon>Spermatophyta</taxon>
        <taxon>Magnoliopsida</taxon>
        <taxon>Ranunculales</taxon>
        <taxon>Papaveraceae</taxon>
        <taxon>Papaveroideae</taxon>
        <taxon>Papaver</taxon>
    </lineage>
</organism>
<feature type="compositionally biased region" description="Basic and acidic residues" evidence="3">
    <location>
        <begin position="16"/>
        <end position="27"/>
    </location>
</feature>
<evidence type="ECO:0000256" key="2">
    <source>
        <dbReference type="ARBA" id="ARBA00023306"/>
    </source>
</evidence>
<keyword evidence="5" id="KW-1185">Reference proteome</keyword>
<accession>A0AA42B2R8</accession>
<keyword evidence="2" id="KW-0131">Cell cycle</keyword>
<gene>
    <name evidence="4" type="ORF">MKW94_008254</name>
</gene>
<dbReference type="GO" id="GO:0032875">
    <property type="term" value="P:regulation of DNA endoreduplication"/>
    <property type="evidence" value="ECO:0007669"/>
    <property type="project" value="InterPro"/>
</dbReference>